<feature type="domain" description="Solute-binding protein family 3/N-terminal" evidence="3">
    <location>
        <begin position="58"/>
        <end position="288"/>
    </location>
</feature>
<dbReference type="PANTHER" id="PTHR35936">
    <property type="entry name" value="MEMBRANE-BOUND LYTIC MUREIN TRANSGLYCOSYLASE F"/>
    <property type="match status" value="1"/>
</dbReference>
<evidence type="ECO:0000313" key="5">
    <source>
        <dbReference type="Proteomes" id="UP001596413"/>
    </source>
</evidence>
<dbReference type="SMART" id="SM00062">
    <property type="entry name" value="PBPb"/>
    <property type="match status" value="1"/>
</dbReference>
<dbReference type="PANTHER" id="PTHR35936:SF17">
    <property type="entry name" value="ARGININE-BINDING EXTRACELLULAR PROTEIN ARTP"/>
    <property type="match status" value="1"/>
</dbReference>
<dbReference type="InterPro" id="IPR014337">
    <property type="entry name" value="Ectoine_EhuB"/>
</dbReference>
<dbReference type="Gene3D" id="3.40.190.10">
    <property type="entry name" value="Periplasmic binding protein-like II"/>
    <property type="match status" value="2"/>
</dbReference>
<dbReference type="Proteomes" id="UP001596413">
    <property type="component" value="Unassembled WGS sequence"/>
</dbReference>
<dbReference type="SUPFAM" id="SSF53850">
    <property type="entry name" value="Periplasmic binding protein-like II"/>
    <property type="match status" value="1"/>
</dbReference>
<proteinExistence type="predicted"/>
<evidence type="ECO:0000313" key="4">
    <source>
        <dbReference type="EMBL" id="MFC7218456.1"/>
    </source>
</evidence>
<comment type="caution">
    <text evidence="4">The sequence shown here is derived from an EMBL/GenBank/DDBJ whole genome shotgun (WGS) entry which is preliminary data.</text>
</comment>
<keyword evidence="5" id="KW-1185">Reference proteome</keyword>
<protein>
    <submittedName>
        <fullName evidence="4">Ectoine/hydroxyectoine ABC transporter substrate-binding protein EhuB</fullName>
    </submittedName>
</protein>
<dbReference type="RefSeq" id="WP_386413811.1">
    <property type="nucleotide sequence ID" value="NZ_JBHSZO010000012.1"/>
</dbReference>
<organism evidence="4 5">
    <name type="scientific">Streptomyces polyrhachis</name>
    <dbReference type="NCBI Taxonomy" id="1282885"/>
    <lineage>
        <taxon>Bacteria</taxon>
        <taxon>Bacillati</taxon>
        <taxon>Actinomycetota</taxon>
        <taxon>Actinomycetes</taxon>
        <taxon>Kitasatosporales</taxon>
        <taxon>Streptomycetaceae</taxon>
        <taxon>Streptomyces</taxon>
    </lineage>
</organism>
<evidence type="ECO:0000256" key="2">
    <source>
        <dbReference type="SAM" id="SignalP"/>
    </source>
</evidence>
<evidence type="ECO:0000256" key="1">
    <source>
        <dbReference type="ARBA" id="ARBA00022729"/>
    </source>
</evidence>
<sequence length="304" mass="31975">MANYPNPSRRGFLTRTALLGGALAAPAALTACSKTDDGGAATPDGKGGVLAKLKDQGFVRVAYANEAPYGYLEGSDLKGEAPTLHREIFTALGIDELRPTLSEWDGLIPGLQAGKYDVISAGMAITPERCAKALFSEPEFISPTAMMVKKGNPDNLTDLASAKTAGITIGVMAGAVEADYAEGAGIDSGKIKTLQKPQDGADAVKSGRVQAFLLTGISLRWLAKTNPDTQVTDPFLPELDGVKQYSPGGAVFRQGSEDLRDAFNTELKKITGDRQRFTSLLGQYGFAETEVPPAELTTATLCKG</sequence>
<name>A0ABW2GEV0_9ACTN</name>
<evidence type="ECO:0000259" key="3">
    <source>
        <dbReference type="SMART" id="SM00062"/>
    </source>
</evidence>
<accession>A0ABW2GEV0</accession>
<keyword evidence="1 2" id="KW-0732">Signal</keyword>
<feature type="signal peptide" evidence="2">
    <location>
        <begin position="1"/>
        <end position="27"/>
    </location>
</feature>
<feature type="chain" id="PRO_5045299608" evidence="2">
    <location>
        <begin position="28"/>
        <end position="304"/>
    </location>
</feature>
<dbReference type="InterPro" id="IPR001638">
    <property type="entry name" value="Solute-binding_3/MltF_N"/>
</dbReference>
<dbReference type="EMBL" id="JBHSZO010000012">
    <property type="protein sequence ID" value="MFC7218456.1"/>
    <property type="molecule type" value="Genomic_DNA"/>
</dbReference>
<dbReference type="Pfam" id="PF00497">
    <property type="entry name" value="SBP_bac_3"/>
    <property type="match status" value="1"/>
</dbReference>
<dbReference type="NCBIfam" id="TIGR02995">
    <property type="entry name" value="ectoine_ehuB"/>
    <property type="match status" value="1"/>
</dbReference>
<dbReference type="InterPro" id="IPR006311">
    <property type="entry name" value="TAT_signal"/>
</dbReference>
<reference evidence="5" key="1">
    <citation type="journal article" date="2019" name="Int. J. Syst. Evol. Microbiol.">
        <title>The Global Catalogue of Microorganisms (GCM) 10K type strain sequencing project: providing services to taxonomists for standard genome sequencing and annotation.</title>
        <authorList>
            <consortium name="The Broad Institute Genomics Platform"/>
            <consortium name="The Broad Institute Genome Sequencing Center for Infectious Disease"/>
            <person name="Wu L."/>
            <person name="Ma J."/>
        </authorList>
    </citation>
    <scope>NUCLEOTIDE SEQUENCE [LARGE SCALE GENOMIC DNA]</scope>
    <source>
        <strain evidence="5">CGMCC 1.13681</strain>
    </source>
</reference>
<gene>
    <name evidence="4" type="primary">ehuB</name>
    <name evidence="4" type="ORF">ACFQLX_09785</name>
</gene>
<dbReference type="PROSITE" id="PS51318">
    <property type="entry name" value="TAT"/>
    <property type="match status" value="1"/>
</dbReference>